<organism evidence="6 7">
    <name type="scientific">Actinacidiphila glaucinigra</name>
    <dbReference type="NCBI Taxonomy" id="235986"/>
    <lineage>
        <taxon>Bacteria</taxon>
        <taxon>Bacillati</taxon>
        <taxon>Actinomycetota</taxon>
        <taxon>Actinomycetes</taxon>
        <taxon>Kitasatosporales</taxon>
        <taxon>Streptomycetaceae</taxon>
        <taxon>Actinacidiphila</taxon>
    </lineage>
</organism>
<dbReference type="SUPFAM" id="SSF46689">
    <property type="entry name" value="Homeodomain-like"/>
    <property type="match status" value="1"/>
</dbReference>
<dbReference type="InterPro" id="IPR036271">
    <property type="entry name" value="Tet_transcr_reg_TetR-rel_C_sf"/>
</dbReference>
<evidence type="ECO:0000256" key="2">
    <source>
        <dbReference type="ARBA" id="ARBA00023125"/>
    </source>
</evidence>
<dbReference type="GO" id="GO:0003700">
    <property type="term" value="F:DNA-binding transcription factor activity"/>
    <property type="evidence" value="ECO:0007669"/>
    <property type="project" value="TreeGrafter"/>
</dbReference>
<keyword evidence="1" id="KW-0805">Transcription regulation</keyword>
<dbReference type="Pfam" id="PF16859">
    <property type="entry name" value="TetR_C_11"/>
    <property type="match status" value="1"/>
</dbReference>
<dbReference type="EMBL" id="FZOF01000004">
    <property type="protein sequence ID" value="SNS22676.1"/>
    <property type="molecule type" value="Genomic_DNA"/>
</dbReference>
<dbReference type="GO" id="GO:0000976">
    <property type="term" value="F:transcription cis-regulatory region binding"/>
    <property type="evidence" value="ECO:0007669"/>
    <property type="project" value="TreeGrafter"/>
</dbReference>
<gene>
    <name evidence="6" type="ORF">SAMN05216252_104176</name>
</gene>
<evidence type="ECO:0000313" key="6">
    <source>
        <dbReference type="EMBL" id="SNS22676.1"/>
    </source>
</evidence>
<dbReference type="Gene3D" id="1.10.10.60">
    <property type="entry name" value="Homeodomain-like"/>
    <property type="match status" value="1"/>
</dbReference>
<dbReference type="InterPro" id="IPR001647">
    <property type="entry name" value="HTH_TetR"/>
</dbReference>
<feature type="domain" description="HTH tetR-type" evidence="5">
    <location>
        <begin position="15"/>
        <end position="75"/>
    </location>
</feature>
<dbReference type="PANTHER" id="PTHR30055">
    <property type="entry name" value="HTH-TYPE TRANSCRIPTIONAL REGULATOR RUTR"/>
    <property type="match status" value="1"/>
</dbReference>
<evidence type="ECO:0000256" key="3">
    <source>
        <dbReference type="ARBA" id="ARBA00023163"/>
    </source>
</evidence>
<evidence type="ECO:0000259" key="5">
    <source>
        <dbReference type="PROSITE" id="PS50977"/>
    </source>
</evidence>
<evidence type="ECO:0000256" key="4">
    <source>
        <dbReference type="PROSITE-ProRule" id="PRU00335"/>
    </source>
</evidence>
<evidence type="ECO:0000313" key="7">
    <source>
        <dbReference type="Proteomes" id="UP000198280"/>
    </source>
</evidence>
<dbReference type="InterPro" id="IPR009057">
    <property type="entry name" value="Homeodomain-like_sf"/>
</dbReference>
<dbReference type="PROSITE" id="PS50977">
    <property type="entry name" value="HTH_TETR_2"/>
    <property type="match status" value="1"/>
</dbReference>
<dbReference type="Pfam" id="PF00440">
    <property type="entry name" value="TetR_N"/>
    <property type="match status" value="1"/>
</dbReference>
<dbReference type="AlphaFoldDB" id="A0A239CQY7"/>
<dbReference type="InterPro" id="IPR011075">
    <property type="entry name" value="TetR_C"/>
</dbReference>
<dbReference type="Gene3D" id="1.10.357.10">
    <property type="entry name" value="Tetracycline Repressor, domain 2"/>
    <property type="match status" value="1"/>
</dbReference>
<dbReference type="OrthoDB" id="9796019at2"/>
<dbReference type="InterPro" id="IPR050109">
    <property type="entry name" value="HTH-type_TetR-like_transc_reg"/>
</dbReference>
<dbReference type="RefSeq" id="WP_089223290.1">
    <property type="nucleotide sequence ID" value="NZ_FZOF01000004.1"/>
</dbReference>
<accession>A0A239CQY7</accession>
<keyword evidence="3" id="KW-0804">Transcription</keyword>
<dbReference type="SUPFAM" id="SSF48498">
    <property type="entry name" value="Tetracyclin repressor-like, C-terminal domain"/>
    <property type="match status" value="1"/>
</dbReference>
<dbReference type="PANTHER" id="PTHR30055:SF149">
    <property type="entry name" value="TETR-FAMILY TRANSCRIPTIONAL REGULATOR"/>
    <property type="match status" value="1"/>
</dbReference>
<name>A0A239CQY7_9ACTN</name>
<dbReference type="Proteomes" id="UP000198280">
    <property type="component" value="Unassembled WGS sequence"/>
</dbReference>
<feature type="DNA-binding region" description="H-T-H motif" evidence="4">
    <location>
        <begin position="38"/>
        <end position="57"/>
    </location>
</feature>
<protein>
    <submittedName>
        <fullName evidence="6">Transcriptional regulator, TetR family</fullName>
    </submittedName>
</protein>
<keyword evidence="2 4" id="KW-0238">DNA-binding</keyword>
<proteinExistence type="predicted"/>
<evidence type="ECO:0000256" key="1">
    <source>
        <dbReference type="ARBA" id="ARBA00023015"/>
    </source>
</evidence>
<keyword evidence="7" id="KW-1185">Reference proteome</keyword>
<reference evidence="6 7" key="1">
    <citation type="submission" date="2017-06" db="EMBL/GenBank/DDBJ databases">
        <authorList>
            <person name="Kim H.J."/>
            <person name="Triplett B.A."/>
        </authorList>
    </citation>
    <scope>NUCLEOTIDE SEQUENCE [LARGE SCALE GENOMIC DNA]</scope>
    <source>
        <strain evidence="6 7">CGMCC 4.1858</strain>
    </source>
</reference>
<sequence>MTAPVTTRRGSRLTAEREAAVHASTLDLLREVGYEALTMDAVAARGHCSKATLYRQWGGKAALVATALRHGRPVGPGDIDTGSLRGDLRALLTLDDDRQLERDCALMRGLAMALHGNPDLMRALHEFMIQPERSGLDTLLRRAVDRGEIHADDPALPYLLQMLLGAFFTRNVLEDLPPTRAYLLAFLDAVILPALGLRPGPDPAPDPHPAAASAP</sequence>